<dbReference type="RefSeq" id="WP_268114784.1">
    <property type="nucleotide sequence ID" value="NZ_CP113524.1"/>
</dbReference>
<name>A0ABY7A9Z4_9FIRM</name>
<proteinExistence type="predicted"/>
<protein>
    <submittedName>
        <fullName evidence="2">GNAT family N-acetyltransferase</fullName>
    </submittedName>
</protein>
<evidence type="ECO:0000259" key="1">
    <source>
        <dbReference type="PROSITE" id="PS51186"/>
    </source>
</evidence>
<dbReference type="InterPro" id="IPR051531">
    <property type="entry name" value="N-acetyltransferase"/>
</dbReference>
<evidence type="ECO:0000313" key="3">
    <source>
        <dbReference type="Proteomes" id="UP001163115"/>
    </source>
</evidence>
<dbReference type="EMBL" id="CP113524">
    <property type="protein sequence ID" value="WAJ23312.1"/>
    <property type="molecule type" value="Genomic_DNA"/>
</dbReference>
<dbReference type="PANTHER" id="PTHR43792">
    <property type="entry name" value="GNAT FAMILY, PUTATIVE (AFU_ORTHOLOGUE AFUA_3G00765)-RELATED-RELATED"/>
    <property type="match status" value="1"/>
</dbReference>
<dbReference type="CDD" id="cd04301">
    <property type="entry name" value="NAT_SF"/>
    <property type="match status" value="1"/>
</dbReference>
<dbReference type="Pfam" id="PF13302">
    <property type="entry name" value="Acetyltransf_3"/>
    <property type="match status" value="1"/>
</dbReference>
<accession>A0ABY7A9Z4</accession>
<gene>
    <name evidence="2" type="ORF">OW255_17340</name>
</gene>
<dbReference type="InterPro" id="IPR000182">
    <property type="entry name" value="GNAT_dom"/>
</dbReference>
<dbReference type="SUPFAM" id="SSF55729">
    <property type="entry name" value="Acyl-CoA N-acyltransferases (Nat)"/>
    <property type="match status" value="1"/>
</dbReference>
<dbReference type="PANTHER" id="PTHR43792:SF1">
    <property type="entry name" value="N-ACETYLTRANSFERASE DOMAIN-CONTAINING PROTEIN"/>
    <property type="match status" value="1"/>
</dbReference>
<feature type="domain" description="N-acetyltransferase" evidence="1">
    <location>
        <begin position="8"/>
        <end position="165"/>
    </location>
</feature>
<dbReference type="PROSITE" id="PS51186">
    <property type="entry name" value="GNAT"/>
    <property type="match status" value="1"/>
</dbReference>
<dbReference type="InterPro" id="IPR016181">
    <property type="entry name" value="Acyl_CoA_acyltransferase"/>
</dbReference>
<keyword evidence="3" id="KW-1185">Reference proteome</keyword>
<dbReference type="Gene3D" id="3.40.630.30">
    <property type="match status" value="1"/>
</dbReference>
<reference evidence="2" key="1">
    <citation type="submission" date="2022-11" db="EMBL/GenBank/DDBJ databases">
        <title>Lacrimispora xylanolytica sy1, complete genome.</title>
        <authorList>
            <person name="Choi S."/>
        </authorList>
    </citation>
    <scope>NUCLEOTIDE SEQUENCE</scope>
    <source>
        <strain evidence="2">Sy1</strain>
    </source>
</reference>
<organism evidence="2 3">
    <name type="scientific">Lacrimispora xylanolytica</name>
    <dbReference type="NCBI Taxonomy" id="29375"/>
    <lineage>
        <taxon>Bacteria</taxon>
        <taxon>Bacillati</taxon>
        <taxon>Bacillota</taxon>
        <taxon>Clostridia</taxon>
        <taxon>Lachnospirales</taxon>
        <taxon>Lachnospiraceae</taxon>
        <taxon>Lacrimispora</taxon>
    </lineage>
</organism>
<dbReference type="Proteomes" id="UP001163115">
    <property type="component" value="Chromosome"/>
</dbReference>
<sequence length="182" mass="21753">MKITTDRLFIRRFRPEDWQDIYEYLSDEEVVRYLPYEAYTSDRAREAAIKRAEQDFFYAVCLKENGKVIGELLFKKMEFDTWELGYVFNPRYKGKGLAFESAKAFLDHAFRELGARRIVAMCNPNNERSWKLMERLSMRREGLLVKNIYFKTDESGEPIWLDTLEYGILKDEWCGNPQPEKQ</sequence>
<evidence type="ECO:0000313" key="2">
    <source>
        <dbReference type="EMBL" id="WAJ23312.1"/>
    </source>
</evidence>